<reference evidence="2" key="1">
    <citation type="submission" date="2021-02" db="EMBL/GenBank/DDBJ databases">
        <title>Genome sequence Cadophora malorum strain M34.</title>
        <authorList>
            <person name="Stefanovic E."/>
            <person name="Vu D."/>
            <person name="Scully C."/>
            <person name="Dijksterhuis J."/>
            <person name="Roader J."/>
            <person name="Houbraken J."/>
        </authorList>
    </citation>
    <scope>NUCLEOTIDE SEQUENCE</scope>
    <source>
        <strain evidence="2">M34</strain>
    </source>
</reference>
<organism evidence="2 3">
    <name type="scientific">Cadophora malorum</name>
    <dbReference type="NCBI Taxonomy" id="108018"/>
    <lineage>
        <taxon>Eukaryota</taxon>
        <taxon>Fungi</taxon>
        <taxon>Dikarya</taxon>
        <taxon>Ascomycota</taxon>
        <taxon>Pezizomycotina</taxon>
        <taxon>Leotiomycetes</taxon>
        <taxon>Helotiales</taxon>
        <taxon>Ploettnerulaceae</taxon>
        <taxon>Cadophora</taxon>
    </lineage>
</organism>
<protein>
    <submittedName>
        <fullName evidence="2">Uncharacterized protein</fullName>
    </submittedName>
</protein>
<dbReference type="OrthoDB" id="3537171at2759"/>
<evidence type="ECO:0000313" key="2">
    <source>
        <dbReference type="EMBL" id="KAG4413013.1"/>
    </source>
</evidence>
<feature type="region of interest" description="Disordered" evidence="1">
    <location>
        <begin position="1"/>
        <end position="26"/>
    </location>
</feature>
<comment type="caution">
    <text evidence="2">The sequence shown here is derived from an EMBL/GenBank/DDBJ whole genome shotgun (WGS) entry which is preliminary data.</text>
</comment>
<name>A0A8H7T6A0_9HELO</name>
<dbReference type="Proteomes" id="UP000664132">
    <property type="component" value="Unassembled WGS sequence"/>
</dbReference>
<sequence length="332" mass="36981">MPRTRRKGRTASYGGPPPNDSQAYRPPLRPKDICVGCIVWLPIKENQGPSIKCRKDGCCGNKELKNKGYNHPIVVLKIKQKKRSKVCRNLVLTIAIMTSFKDMPLKHYLARREKIPYFRSSIPIRDQSSKEIEKAGIKQLDLERGRMMNKKQCYMKTDHVYKAPVSSLRSFGFGPRECRAYKMRLNQASYAMLMDELDLSPESFAVTETLFETAPLRLAVLAGNPVPTAQVPSSAPQDAFVVLPQGAESYLNPLLGIPNVYVAPSTSTYAAVAINRPLASNHRLPALVPSVSTLPTTRYPESTYTTAQLQAYGTLPGSTHHAYPGSTYSSYR</sequence>
<evidence type="ECO:0000256" key="1">
    <source>
        <dbReference type="SAM" id="MobiDB-lite"/>
    </source>
</evidence>
<keyword evidence="3" id="KW-1185">Reference proteome</keyword>
<dbReference type="EMBL" id="JAFJYH010000338">
    <property type="protein sequence ID" value="KAG4413013.1"/>
    <property type="molecule type" value="Genomic_DNA"/>
</dbReference>
<dbReference type="AlphaFoldDB" id="A0A8H7T6A0"/>
<accession>A0A8H7T6A0</accession>
<evidence type="ECO:0000313" key="3">
    <source>
        <dbReference type="Proteomes" id="UP000664132"/>
    </source>
</evidence>
<gene>
    <name evidence="2" type="ORF">IFR04_013850</name>
</gene>
<proteinExistence type="predicted"/>